<dbReference type="PROSITE" id="PS51257">
    <property type="entry name" value="PROKAR_LIPOPROTEIN"/>
    <property type="match status" value="1"/>
</dbReference>
<evidence type="ECO:0000256" key="1">
    <source>
        <dbReference type="ARBA" id="ARBA00004442"/>
    </source>
</evidence>
<feature type="domain" description="RagB/SusD" evidence="6">
    <location>
        <begin position="349"/>
        <end position="552"/>
    </location>
</feature>
<reference evidence="8 9" key="1">
    <citation type="submission" date="2016-11" db="EMBL/GenBank/DDBJ databases">
        <authorList>
            <person name="Jaros S."/>
            <person name="Januszkiewicz K."/>
            <person name="Wedrychowicz H."/>
        </authorList>
    </citation>
    <scope>NUCLEOTIDE SEQUENCE [LARGE SCALE GENOMIC DNA]</scope>
    <source>
        <strain evidence="8 9">DSM 26910</strain>
    </source>
</reference>
<organism evidence="8 9">
    <name type="scientific">Mariniphaga anaerophila</name>
    <dbReference type="NCBI Taxonomy" id="1484053"/>
    <lineage>
        <taxon>Bacteria</taxon>
        <taxon>Pseudomonadati</taxon>
        <taxon>Bacteroidota</taxon>
        <taxon>Bacteroidia</taxon>
        <taxon>Marinilabiliales</taxon>
        <taxon>Prolixibacteraceae</taxon>
        <taxon>Mariniphaga</taxon>
    </lineage>
</organism>
<keyword evidence="9" id="KW-1185">Reference proteome</keyword>
<dbReference type="GO" id="GO:0009279">
    <property type="term" value="C:cell outer membrane"/>
    <property type="evidence" value="ECO:0007669"/>
    <property type="project" value="UniProtKB-SubCell"/>
</dbReference>
<dbReference type="Pfam" id="PF07980">
    <property type="entry name" value="SusD_RagB"/>
    <property type="match status" value="1"/>
</dbReference>
<evidence type="ECO:0000313" key="8">
    <source>
        <dbReference type="EMBL" id="SHE34649.1"/>
    </source>
</evidence>
<dbReference type="Pfam" id="PF14322">
    <property type="entry name" value="SusD-like_3"/>
    <property type="match status" value="1"/>
</dbReference>
<dbReference type="EMBL" id="FQUM01000001">
    <property type="protein sequence ID" value="SHE34649.1"/>
    <property type="molecule type" value="Genomic_DNA"/>
</dbReference>
<dbReference type="RefSeq" id="WP_072997978.1">
    <property type="nucleotide sequence ID" value="NZ_FQUM01000001.1"/>
</dbReference>
<dbReference type="InterPro" id="IPR033985">
    <property type="entry name" value="SusD-like_N"/>
</dbReference>
<gene>
    <name evidence="8" type="ORF">SAMN05444274_101116</name>
</gene>
<name>A0A1M4SR36_9BACT</name>
<dbReference type="AlphaFoldDB" id="A0A1M4SR36"/>
<dbReference type="STRING" id="1484053.SAMN05444274_101116"/>
<protein>
    <submittedName>
        <fullName evidence="8">Starch-binding associating with outer membrane</fullName>
    </submittedName>
</protein>
<keyword evidence="4" id="KW-0472">Membrane</keyword>
<evidence type="ECO:0000256" key="3">
    <source>
        <dbReference type="ARBA" id="ARBA00022729"/>
    </source>
</evidence>
<dbReference type="InterPro" id="IPR011990">
    <property type="entry name" value="TPR-like_helical_dom_sf"/>
</dbReference>
<comment type="subcellular location">
    <subcellularLocation>
        <location evidence="1">Cell outer membrane</location>
    </subcellularLocation>
</comment>
<evidence type="ECO:0000259" key="6">
    <source>
        <dbReference type="Pfam" id="PF07980"/>
    </source>
</evidence>
<keyword evidence="3" id="KW-0732">Signal</keyword>
<keyword evidence="5" id="KW-0998">Cell outer membrane</keyword>
<evidence type="ECO:0000256" key="4">
    <source>
        <dbReference type="ARBA" id="ARBA00023136"/>
    </source>
</evidence>
<accession>A0A1M4SR36</accession>
<dbReference type="SUPFAM" id="SSF48452">
    <property type="entry name" value="TPR-like"/>
    <property type="match status" value="1"/>
</dbReference>
<sequence>MRRLYAIVAIMIMILASCSDDYLFENPPNSITTKSLYSSIEGFETGINGLYSRVRYEFQWISSISLLPANLYLVGTDNYAAQTGSAFMQISRDWGDVNNSQVSDYENIFLWLYSVINAANTIINQAESRDDINWFGGNYSADENKNRSIAEAKAIRAWAYRHLSYGWGDVPLSLNESLGSTIKTDWERTPVKLVRKQIISDLLFAQKYLDDSPKVRGRISKGAAQHYLAEMYITLDMPDSTLYWTNQVISNSNYKLITERYGVKADQPGVPFMDMFYDGNTNREEGNTEALWVWQYQYGVTGGAGSFLRYLYGSRYWAITVNGVTPLQISFDRGGRPMSYASLTRWAWENYEPQDDRGSQHVIRKYFILKEDNGELSKADLLPSGYNYGDTIWLDTSGDITTNQAAQRYSWPFCRKFLGSSPVSLTDTYEYVDKIYLRLAETYLLKAEAQFMLGSNQEAANTINILRRRSNASDITSDNINMDFILDERSRELLQEEHRRYTLLRTGKWLERVKKYNKRGGEFITDRDLLFPIPESVINTNLTKEMPQNPGF</sequence>
<dbReference type="InterPro" id="IPR012944">
    <property type="entry name" value="SusD_RagB_dom"/>
</dbReference>
<evidence type="ECO:0000259" key="7">
    <source>
        <dbReference type="Pfam" id="PF14322"/>
    </source>
</evidence>
<dbReference type="Gene3D" id="1.25.40.390">
    <property type="match status" value="1"/>
</dbReference>
<evidence type="ECO:0000313" key="9">
    <source>
        <dbReference type="Proteomes" id="UP000184164"/>
    </source>
</evidence>
<dbReference type="Proteomes" id="UP000184164">
    <property type="component" value="Unassembled WGS sequence"/>
</dbReference>
<comment type="similarity">
    <text evidence="2">Belongs to the SusD family.</text>
</comment>
<feature type="domain" description="SusD-like N-terminal" evidence="7">
    <location>
        <begin position="87"/>
        <end position="232"/>
    </location>
</feature>
<evidence type="ECO:0000256" key="5">
    <source>
        <dbReference type="ARBA" id="ARBA00023237"/>
    </source>
</evidence>
<proteinExistence type="inferred from homology"/>
<dbReference type="OrthoDB" id="5694214at2"/>
<evidence type="ECO:0000256" key="2">
    <source>
        <dbReference type="ARBA" id="ARBA00006275"/>
    </source>
</evidence>